<protein>
    <submittedName>
        <fullName evidence="3">Membrane protein</fullName>
    </submittedName>
</protein>
<name>A0A1I0TNJ5_9NOCA</name>
<sequence length="160" mass="16248">MDVRFTHPGHGYLGQMHPAPNERSHPERSPADLSTVQLVERLTTQVSTLVRTEVGNALDEVKSKGTKLGVGIGISGAGALLLFLGTATLVATAVLGLATALDPWLAALIVAAALLVVGGILAAVGASKAKNAVPPAPAATVASVQRDVDTVNAARKGQHP</sequence>
<feature type="transmembrane region" description="Helical" evidence="2">
    <location>
        <begin position="72"/>
        <end position="98"/>
    </location>
</feature>
<keyword evidence="2" id="KW-1133">Transmembrane helix</keyword>
<proteinExistence type="predicted"/>
<gene>
    <name evidence="3" type="ORF">SAMN05444374_10866</name>
</gene>
<dbReference type="InterPro" id="IPR009937">
    <property type="entry name" value="Phage_holin_3_6"/>
</dbReference>
<dbReference type="Pfam" id="PF07332">
    <property type="entry name" value="Phage_holin_3_6"/>
    <property type="match status" value="1"/>
</dbReference>
<evidence type="ECO:0000313" key="4">
    <source>
        <dbReference type="Proteomes" id="UP000182054"/>
    </source>
</evidence>
<accession>A0A1I0TNJ5</accession>
<feature type="transmembrane region" description="Helical" evidence="2">
    <location>
        <begin position="104"/>
        <end position="124"/>
    </location>
</feature>
<feature type="compositionally biased region" description="Basic and acidic residues" evidence="1">
    <location>
        <begin position="20"/>
        <end position="29"/>
    </location>
</feature>
<keyword evidence="2" id="KW-0472">Membrane</keyword>
<feature type="region of interest" description="Disordered" evidence="1">
    <location>
        <begin position="1"/>
        <end position="29"/>
    </location>
</feature>
<dbReference type="Proteomes" id="UP000182054">
    <property type="component" value="Unassembled WGS sequence"/>
</dbReference>
<evidence type="ECO:0000256" key="1">
    <source>
        <dbReference type="SAM" id="MobiDB-lite"/>
    </source>
</evidence>
<dbReference type="AlphaFoldDB" id="A0A1I0TNJ5"/>
<evidence type="ECO:0000313" key="3">
    <source>
        <dbReference type="EMBL" id="SFA53339.1"/>
    </source>
</evidence>
<organism evidence="3 4">
    <name type="scientific">Rhodococcoides kroppenstedtii</name>
    <dbReference type="NCBI Taxonomy" id="293050"/>
    <lineage>
        <taxon>Bacteria</taxon>
        <taxon>Bacillati</taxon>
        <taxon>Actinomycetota</taxon>
        <taxon>Actinomycetes</taxon>
        <taxon>Mycobacteriales</taxon>
        <taxon>Nocardiaceae</taxon>
        <taxon>Rhodococcoides</taxon>
    </lineage>
</organism>
<reference evidence="3 4" key="1">
    <citation type="submission" date="2016-10" db="EMBL/GenBank/DDBJ databases">
        <authorList>
            <person name="de Groot N.N."/>
        </authorList>
    </citation>
    <scope>NUCLEOTIDE SEQUENCE [LARGE SCALE GENOMIC DNA]</scope>
    <source>
        <strain evidence="3 4">DSM 44908</strain>
    </source>
</reference>
<evidence type="ECO:0000256" key="2">
    <source>
        <dbReference type="SAM" id="Phobius"/>
    </source>
</evidence>
<dbReference type="EMBL" id="FOJN01000008">
    <property type="protein sequence ID" value="SFA53339.1"/>
    <property type="molecule type" value="Genomic_DNA"/>
</dbReference>
<keyword evidence="2" id="KW-0812">Transmembrane</keyword>